<evidence type="ECO:0000313" key="2">
    <source>
        <dbReference type="EMBL" id="JAD30191.1"/>
    </source>
</evidence>
<proteinExistence type="predicted"/>
<keyword evidence="1" id="KW-0472">Membrane</keyword>
<feature type="transmembrane region" description="Helical" evidence="1">
    <location>
        <begin position="7"/>
        <end position="24"/>
    </location>
</feature>
<keyword evidence="1" id="KW-1133">Transmembrane helix</keyword>
<reference evidence="2" key="2">
    <citation type="journal article" date="2015" name="Data Brief">
        <title>Shoot transcriptome of the giant reed, Arundo donax.</title>
        <authorList>
            <person name="Barrero R.A."/>
            <person name="Guerrero F.D."/>
            <person name="Moolhuijzen P."/>
            <person name="Goolsby J.A."/>
            <person name="Tidwell J."/>
            <person name="Bellgard S.E."/>
            <person name="Bellgard M.I."/>
        </authorList>
    </citation>
    <scope>NUCLEOTIDE SEQUENCE</scope>
    <source>
        <tissue evidence="2">Shoot tissue taken approximately 20 cm above the soil surface</tissue>
    </source>
</reference>
<evidence type="ECO:0000256" key="1">
    <source>
        <dbReference type="SAM" id="Phobius"/>
    </source>
</evidence>
<reference evidence="2" key="1">
    <citation type="submission" date="2014-09" db="EMBL/GenBank/DDBJ databases">
        <authorList>
            <person name="Magalhaes I.L.F."/>
            <person name="Oliveira U."/>
            <person name="Santos F.R."/>
            <person name="Vidigal T.H.D.A."/>
            <person name="Brescovit A.D."/>
            <person name="Santos A.J."/>
        </authorList>
    </citation>
    <scope>NUCLEOTIDE SEQUENCE</scope>
    <source>
        <tissue evidence="2">Shoot tissue taken approximately 20 cm above the soil surface</tissue>
    </source>
</reference>
<accession>A0A0A8YUC7</accession>
<dbReference type="EMBL" id="GBRH01267704">
    <property type="protein sequence ID" value="JAD30191.1"/>
    <property type="molecule type" value="Transcribed_RNA"/>
</dbReference>
<keyword evidence="1" id="KW-0812">Transmembrane</keyword>
<dbReference type="AlphaFoldDB" id="A0A0A8YUC7"/>
<protein>
    <submittedName>
        <fullName evidence="2">Uncharacterized protein</fullName>
    </submittedName>
</protein>
<sequence length="49" mass="5490">MIISSRYVMPAVVGLCCLALYNFVPFSFRGANPATNRAFFSSTWICHTE</sequence>
<name>A0A0A8YUC7_ARUDO</name>
<organism evidence="2">
    <name type="scientific">Arundo donax</name>
    <name type="common">Giant reed</name>
    <name type="synonym">Donax arundinaceus</name>
    <dbReference type="NCBI Taxonomy" id="35708"/>
    <lineage>
        <taxon>Eukaryota</taxon>
        <taxon>Viridiplantae</taxon>
        <taxon>Streptophyta</taxon>
        <taxon>Embryophyta</taxon>
        <taxon>Tracheophyta</taxon>
        <taxon>Spermatophyta</taxon>
        <taxon>Magnoliopsida</taxon>
        <taxon>Liliopsida</taxon>
        <taxon>Poales</taxon>
        <taxon>Poaceae</taxon>
        <taxon>PACMAD clade</taxon>
        <taxon>Arundinoideae</taxon>
        <taxon>Arundineae</taxon>
        <taxon>Arundo</taxon>
    </lineage>
</organism>